<dbReference type="PROSITE" id="PS50181">
    <property type="entry name" value="FBOX"/>
    <property type="match status" value="1"/>
</dbReference>
<evidence type="ECO:0000313" key="5">
    <source>
        <dbReference type="Proteomes" id="UP000070700"/>
    </source>
</evidence>
<evidence type="ECO:0000256" key="1">
    <source>
        <dbReference type="ARBA" id="ARBA00022737"/>
    </source>
</evidence>
<dbReference type="InterPro" id="IPR032675">
    <property type="entry name" value="LRR_dom_sf"/>
</dbReference>
<dbReference type="PANTHER" id="PTHR22904">
    <property type="entry name" value="TPR REPEAT CONTAINING PROTEIN"/>
    <property type="match status" value="1"/>
</dbReference>
<keyword evidence="1" id="KW-0677">Repeat</keyword>
<keyword evidence="5" id="KW-1185">Reference proteome</keyword>
<feature type="domain" description="F-box" evidence="3">
    <location>
        <begin position="142"/>
        <end position="189"/>
    </location>
</feature>
<dbReference type="InterPro" id="IPR011990">
    <property type="entry name" value="TPR-like_helical_dom_sf"/>
</dbReference>
<dbReference type="SUPFAM" id="SSF48452">
    <property type="entry name" value="TPR-like"/>
    <property type="match status" value="1"/>
</dbReference>
<dbReference type="SUPFAM" id="SSF52047">
    <property type="entry name" value="RNI-like"/>
    <property type="match status" value="1"/>
</dbReference>
<evidence type="ECO:0000256" key="2">
    <source>
        <dbReference type="ARBA" id="ARBA00022803"/>
    </source>
</evidence>
<dbReference type="InterPro" id="IPR036047">
    <property type="entry name" value="F-box-like_dom_sf"/>
</dbReference>
<sequence>MPTIQVKKNTMKGKNAAERGRQLYAEEDYKGALQAFSEAVQGSTEHLLLNALDNRAATFEKLGMYKLALRDAKEMIEMMPKLAKGYLRCGKILSLTKKTDLALQIYGRGLSKVKISSPGPGRVILKEQYEKLRIKLTPARTRDPMFHLPPELVVMVCGQLTMRDRVVCLAVSKPWKHLLENIKDLWTELDTSYCKRPMNMKSLKIHLRRSKYTLDSALITMKARFNDAEFRLLANTCKDLRELRIQGAGLIGASLSEAVPIAKNLKILHVSSLTEASLGTVQSCLKKCENLDSMSFLKVKGSSTAVRDGAWVLAKNENIKNLELHSDKKSRLDMNGLVAATPNLVSATLCCWKFVANNASTTRLNLLAWSHLEHLDLTNLQLKRFPILPPTLKHLILADNPLLKIQDAAELVSLTTMPLLERFNCHGTNIDARAVKHLTYEGSINGHLKRLSLGARFIPTPAVSVDEEYPQSGSLEELSLDLLPIDDARAMEIVRLYPSLRKLDVSGTNVTGVAVRDFVDRGITSLNLDNCRATSRDAVEWARGRGIEVSYNFASFL</sequence>
<gene>
    <name evidence="4" type="ORF">LY89DRAFT_684262</name>
</gene>
<dbReference type="InParanoid" id="A0A194XDW6"/>
<reference evidence="4 5" key="1">
    <citation type="submission" date="2015-10" db="EMBL/GenBank/DDBJ databases">
        <title>Full genome of DAOMC 229536 Phialocephala scopiformis, a fungal endophyte of spruce producing the potent anti-insectan compound rugulosin.</title>
        <authorList>
            <consortium name="DOE Joint Genome Institute"/>
            <person name="Walker A.K."/>
            <person name="Frasz S.L."/>
            <person name="Seifert K.A."/>
            <person name="Miller J.D."/>
            <person name="Mondo S.J."/>
            <person name="Labutti K."/>
            <person name="Lipzen A."/>
            <person name="Dockter R."/>
            <person name="Kennedy M."/>
            <person name="Grigoriev I.V."/>
            <person name="Spatafora J.W."/>
        </authorList>
    </citation>
    <scope>NUCLEOTIDE SEQUENCE [LARGE SCALE GENOMIC DNA]</scope>
    <source>
        <strain evidence="4 5">CBS 120377</strain>
    </source>
</reference>
<dbReference type="EMBL" id="KQ947413">
    <property type="protein sequence ID" value="KUJ18344.1"/>
    <property type="molecule type" value="Genomic_DNA"/>
</dbReference>
<dbReference type="Pfam" id="PF12937">
    <property type="entry name" value="F-box-like"/>
    <property type="match status" value="1"/>
</dbReference>
<accession>A0A194XDW6</accession>
<evidence type="ECO:0000259" key="3">
    <source>
        <dbReference type="PROSITE" id="PS50181"/>
    </source>
</evidence>
<dbReference type="PANTHER" id="PTHR22904:SF523">
    <property type="entry name" value="STRESS-INDUCED-PHOSPHOPROTEIN 1"/>
    <property type="match status" value="1"/>
</dbReference>
<dbReference type="Proteomes" id="UP000070700">
    <property type="component" value="Unassembled WGS sequence"/>
</dbReference>
<dbReference type="GeneID" id="28824571"/>
<dbReference type="Gene3D" id="1.25.40.10">
    <property type="entry name" value="Tetratricopeptide repeat domain"/>
    <property type="match status" value="1"/>
</dbReference>
<proteinExistence type="predicted"/>
<organism evidence="4 5">
    <name type="scientific">Mollisia scopiformis</name>
    <name type="common">Conifer needle endophyte fungus</name>
    <name type="synonym">Phialocephala scopiformis</name>
    <dbReference type="NCBI Taxonomy" id="149040"/>
    <lineage>
        <taxon>Eukaryota</taxon>
        <taxon>Fungi</taxon>
        <taxon>Dikarya</taxon>
        <taxon>Ascomycota</taxon>
        <taxon>Pezizomycotina</taxon>
        <taxon>Leotiomycetes</taxon>
        <taxon>Helotiales</taxon>
        <taxon>Mollisiaceae</taxon>
        <taxon>Mollisia</taxon>
    </lineage>
</organism>
<evidence type="ECO:0000313" key="4">
    <source>
        <dbReference type="EMBL" id="KUJ18344.1"/>
    </source>
</evidence>
<dbReference type="AlphaFoldDB" id="A0A194XDW6"/>
<dbReference type="InterPro" id="IPR001810">
    <property type="entry name" value="F-box_dom"/>
</dbReference>
<protein>
    <submittedName>
        <fullName evidence="4">RNI-like protein</fullName>
    </submittedName>
</protein>
<dbReference type="FunCoup" id="A0A194XDW6">
    <property type="interactions" value="91"/>
</dbReference>
<dbReference type="Gene3D" id="3.80.10.10">
    <property type="entry name" value="Ribonuclease Inhibitor"/>
    <property type="match status" value="1"/>
</dbReference>
<dbReference type="OrthoDB" id="629492at2759"/>
<dbReference type="Gene3D" id="1.20.1280.50">
    <property type="match status" value="1"/>
</dbReference>
<dbReference type="SUPFAM" id="SSF81383">
    <property type="entry name" value="F-box domain"/>
    <property type="match status" value="1"/>
</dbReference>
<dbReference type="GO" id="GO:0051879">
    <property type="term" value="F:Hsp90 protein binding"/>
    <property type="evidence" value="ECO:0007669"/>
    <property type="project" value="TreeGrafter"/>
</dbReference>
<dbReference type="RefSeq" id="XP_018072699.1">
    <property type="nucleotide sequence ID" value="XM_018214845.1"/>
</dbReference>
<dbReference type="KEGG" id="psco:LY89DRAFT_684262"/>
<name>A0A194XDW6_MOLSC</name>
<keyword evidence="2" id="KW-0802">TPR repeat</keyword>